<gene>
    <name evidence="1" type="ORF">HNQ94_000689</name>
</gene>
<dbReference type="RefSeq" id="WP_174495077.1">
    <property type="nucleotide sequence ID" value="NZ_CADDWK010000002.1"/>
</dbReference>
<protein>
    <recommendedName>
        <fullName evidence="3">DUF2515 domain-containing protein</fullName>
    </recommendedName>
</protein>
<dbReference type="InterPro" id="IPR019658">
    <property type="entry name" value="DUF2515"/>
</dbReference>
<dbReference type="Proteomes" id="UP000581688">
    <property type="component" value="Unassembled WGS sequence"/>
</dbReference>
<proteinExistence type="predicted"/>
<evidence type="ECO:0000313" key="2">
    <source>
        <dbReference type="Proteomes" id="UP000581688"/>
    </source>
</evidence>
<organism evidence="1 2">
    <name type="scientific">Salirhabdus euzebyi</name>
    <dbReference type="NCBI Taxonomy" id="394506"/>
    <lineage>
        <taxon>Bacteria</taxon>
        <taxon>Bacillati</taxon>
        <taxon>Bacillota</taxon>
        <taxon>Bacilli</taxon>
        <taxon>Bacillales</taxon>
        <taxon>Bacillaceae</taxon>
        <taxon>Salirhabdus</taxon>
    </lineage>
</organism>
<evidence type="ECO:0008006" key="3">
    <source>
        <dbReference type="Google" id="ProtNLM"/>
    </source>
</evidence>
<name>A0A841PWJ8_9BACI</name>
<accession>A0A841PWJ8</accession>
<comment type="caution">
    <text evidence="1">The sequence shown here is derived from an EMBL/GenBank/DDBJ whole genome shotgun (WGS) entry which is preliminary data.</text>
</comment>
<dbReference type="Pfam" id="PF10720">
    <property type="entry name" value="DUF2515"/>
    <property type="match status" value="1"/>
</dbReference>
<evidence type="ECO:0000313" key="1">
    <source>
        <dbReference type="EMBL" id="MBB6452244.1"/>
    </source>
</evidence>
<reference evidence="1 2" key="1">
    <citation type="submission" date="2020-08" db="EMBL/GenBank/DDBJ databases">
        <title>Genomic Encyclopedia of Type Strains, Phase IV (KMG-IV): sequencing the most valuable type-strain genomes for metagenomic binning, comparative biology and taxonomic classification.</title>
        <authorList>
            <person name="Goeker M."/>
        </authorList>
    </citation>
    <scope>NUCLEOTIDE SEQUENCE [LARGE SCALE GENOMIC DNA]</scope>
    <source>
        <strain evidence="1 2">DSM 19612</strain>
    </source>
</reference>
<keyword evidence="2" id="KW-1185">Reference proteome</keyword>
<dbReference type="EMBL" id="JACHGH010000002">
    <property type="protein sequence ID" value="MBB6452244.1"/>
    <property type="molecule type" value="Genomic_DNA"/>
</dbReference>
<sequence>MEDQLIKKIQESTQLHNKNNITRTKAYLHYYQNQQEIEWAFLASMVSRNAGWNMTDLKTHTYRQLLSKKMARFLYMTYERANWFIFADAFPQLLIYKHSVLENRPLFHLLKAFHVSTFMMKEWSHFWIYQDKKRLVKAQIINEQNLIEKPVVQQPFFKWKVFHSLPYFMQDRIHLNSVLFPTPSGKLYGLFIKKFTDVHQRIKIGKRLASILFSPRLYEGFYTFAQEVEPTGKRQEYERKLHGTFISSDSLEDLFPTIRQENNVHEDWSVWKTVSKEDWKEEIVQPKEIGELFYKKRGLIRKVANKKETFFKPLSK</sequence>
<dbReference type="AlphaFoldDB" id="A0A841PWJ8"/>